<feature type="chain" id="PRO_5045024396" evidence="7">
    <location>
        <begin position="22"/>
        <end position="472"/>
    </location>
</feature>
<dbReference type="SMART" id="SM00409">
    <property type="entry name" value="IG"/>
    <property type="match status" value="3"/>
</dbReference>
<evidence type="ECO:0000313" key="10">
    <source>
        <dbReference type="RefSeq" id="XP_014055994.2"/>
    </source>
</evidence>
<accession>A0ABM3ETF4</accession>
<reference evidence="10 11" key="1">
    <citation type="submission" date="2025-05" db="UniProtKB">
        <authorList>
            <consortium name="RefSeq"/>
        </authorList>
    </citation>
    <scope>IDENTIFICATION</scope>
</reference>
<feature type="domain" description="Ig-like" evidence="8">
    <location>
        <begin position="114"/>
        <end position="217"/>
    </location>
</feature>
<feature type="transmembrane region" description="Helical" evidence="6">
    <location>
        <begin position="323"/>
        <end position="346"/>
    </location>
</feature>
<dbReference type="InterPro" id="IPR052598">
    <property type="entry name" value="IgSF_CEA-related"/>
</dbReference>
<keyword evidence="9" id="KW-1185">Reference proteome</keyword>
<dbReference type="SMART" id="SM00408">
    <property type="entry name" value="IGc2"/>
    <property type="match status" value="2"/>
</dbReference>
<dbReference type="Proteomes" id="UP001652741">
    <property type="component" value="Chromosome ssa05"/>
</dbReference>
<dbReference type="CDD" id="cd21699">
    <property type="entry name" value="JMTM_APP_like"/>
    <property type="match status" value="1"/>
</dbReference>
<evidence type="ECO:0000256" key="4">
    <source>
        <dbReference type="ARBA" id="ARBA00023319"/>
    </source>
</evidence>
<dbReference type="InterPro" id="IPR003598">
    <property type="entry name" value="Ig_sub2"/>
</dbReference>
<proteinExistence type="predicted"/>
<organism evidence="9 11">
    <name type="scientific">Salmo salar</name>
    <name type="common">Atlantic salmon</name>
    <dbReference type="NCBI Taxonomy" id="8030"/>
    <lineage>
        <taxon>Eukaryota</taxon>
        <taxon>Metazoa</taxon>
        <taxon>Chordata</taxon>
        <taxon>Craniata</taxon>
        <taxon>Vertebrata</taxon>
        <taxon>Euteleostomi</taxon>
        <taxon>Actinopterygii</taxon>
        <taxon>Neopterygii</taxon>
        <taxon>Teleostei</taxon>
        <taxon>Protacanthopterygii</taxon>
        <taxon>Salmoniformes</taxon>
        <taxon>Salmonidae</taxon>
        <taxon>Salmoninae</taxon>
        <taxon>Salmo</taxon>
    </lineage>
</organism>
<keyword evidence="6" id="KW-0472">Membrane</keyword>
<dbReference type="Pfam" id="PF13927">
    <property type="entry name" value="Ig_3"/>
    <property type="match status" value="2"/>
</dbReference>
<dbReference type="InterPro" id="IPR007110">
    <property type="entry name" value="Ig-like_dom"/>
</dbReference>
<dbReference type="GeneID" id="106605156"/>
<protein>
    <submittedName>
        <fullName evidence="10 11">Carcinoembryonic antigen-related cell adhesion molecule 1-like isoform X2</fullName>
    </submittedName>
</protein>
<evidence type="ECO:0000256" key="5">
    <source>
        <dbReference type="SAM" id="MobiDB-lite"/>
    </source>
</evidence>
<evidence type="ECO:0000256" key="3">
    <source>
        <dbReference type="ARBA" id="ARBA00023180"/>
    </source>
</evidence>
<sequence>MNLHLLPVVLSLAVFLSVALSQDLVSIQFKSDPVLVQTGTEAVFTVVTVVQVFSITWGYPGGVTPLGLWVGGSAVLNTVTQYQGRVTITATQLRISSAQLGDAGNYTVTVDPLPTTGLAQNTRSIQLRVFDAVDGVTLFVPSVALEGGNVSVRCTWTKGTETSVLWGKGGSALTSNSRVTIKGGDLVINPARREDAGVYSCTVSNLVSAQTASKTLTVYYGPDTPVLSKASPADCVGGADAVVGQTIRLTCVSDSLPPATFSWKYNNAPVASGQSDSGVFSLQTFSTNQSGQYKCVASNAITGATSEQGTNLAIVGTCLSAGAVAGIVIGCVVALILIVIAIVLLVRWKRVDRRLKEATGQKRNPELMLTPTEPPPQGTRTLGRGRHSDPPLHTHPHNFYTVPPDGHDNTHTLSRNTTHCNTMATPTETGSHTMPNIRMPIPFHKMAPRRTTTLSHTLLHLRMPTHSTPSHR</sequence>
<dbReference type="PANTHER" id="PTHR44337:SF22">
    <property type="entry name" value="HEPACAM FAMILY MEMBER 2-LIKE"/>
    <property type="match status" value="1"/>
</dbReference>
<feature type="domain" description="Ig-like" evidence="8">
    <location>
        <begin position="225"/>
        <end position="311"/>
    </location>
</feature>
<dbReference type="RefSeq" id="XP_045574344.1">
    <property type="nucleotide sequence ID" value="XM_045718388.1"/>
</dbReference>
<evidence type="ECO:0000313" key="9">
    <source>
        <dbReference type="Proteomes" id="UP001652741"/>
    </source>
</evidence>
<evidence type="ECO:0000256" key="6">
    <source>
        <dbReference type="SAM" id="Phobius"/>
    </source>
</evidence>
<gene>
    <name evidence="10 11" type="primary">LOC106605156</name>
</gene>
<dbReference type="PaxDb" id="8030-ENSSSAP00000054205"/>
<evidence type="ECO:0000259" key="8">
    <source>
        <dbReference type="PROSITE" id="PS50835"/>
    </source>
</evidence>
<keyword evidence="4" id="KW-0393">Immunoglobulin domain</keyword>
<dbReference type="PANTHER" id="PTHR44337">
    <property type="entry name" value="CARCINOEMBRYONIC ANTIGEN-RELATED CELL ADHESION MOLECULE 8"/>
    <property type="match status" value="1"/>
</dbReference>
<keyword evidence="2" id="KW-1015">Disulfide bond</keyword>
<dbReference type="RefSeq" id="XP_014055994.2">
    <property type="nucleotide sequence ID" value="XM_014200519.2"/>
</dbReference>
<evidence type="ECO:0000313" key="11">
    <source>
        <dbReference type="RefSeq" id="XP_045574344.1"/>
    </source>
</evidence>
<dbReference type="Bgee" id="ENSSSAG00000052935">
    <property type="expression patterns" value="Expressed in hindgut and 13 other cell types or tissues"/>
</dbReference>
<dbReference type="InterPro" id="IPR003599">
    <property type="entry name" value="Ig_sub"/>
</dbReference>
<dbReference type="SUPFAM" id="SSF48726">
    <property type="entry name" value="Immunoglobulin"/>
    <property type="match status" value="3"/>
</dbReference>
<dbReference type="InterPro" id="IPR036179">
    <property type="entry name" value="Ig-like_dom_sf"/>
</dbReference>
<keyword evidence="6" id="KW-0812">Transmembrane</keyword>
<evidence type="ECO:0000256" key="1">
    <source>
        <dbReference type="ARBA" id="ARBA00022729"/>
    </source>
</evidence>
<dbReference type="STRING" id="8030.ENSSSAP00000054205"/>
<evidence type="ECO:0000256" key="7">
    <source>
        <dbReference type="SAM" id="SignalP"/>
    </source>
</evidence>
<dbReference type="PROSITE" id="PS50835">
    <property type="entry name" value="IG_LIKE"/>
    <property type="match status" value="2"/>
</dbReference>
<dbReference type="Gene3D" id="2.60.40.10">
    <property type="entry name" value="Immunoglobulins"/>
    <property type="match status" value="3"/>
</dbReference>
<feature type="region of interest" description="Disordered" evidence="5">
    <location>
        <begin position="362"/>
        <end position="417"/>
    </location>
</feature>
<feature type="signal peptide" evidence="7">
    <location>
        <begin position="1"/>
        <end position="21"/>
    </location>
</feature>
<name>A0ABM3ETF4_SALSA</name>
<keyword evidence="1 7" id="KW-0732">Signal</keyword>
<dbReference type="InterPro" id="IPR013783">
    <property type="entry name" value="Ig-like_fold"/>
</dbReference>
<keyword evidence="6" id="KW-1133">Transmembrane helix</keyword>
<keyword evidence="3" id="KW-0325">Glycoprotein</keyword>
<evidence type="ECO:0000256" key="2">
    <source>
        <dbReference type="ARBA" id="ARBA00023157"/>
    </source>
</evidence>